<reference evidence="3 4" key="1">
    <citation type="journal article" date="2019" name="Nat. Ecol. Evol.">
        <title>Megaphylogeny resolves global patterns of mushroom evolution.</title>
        <authorList>
            <person name="Varga T."/>
            <person name="Krizsan K."/>
            <person name="Foldi C."/>
            <person name="Dima B."/>
            <person name="Sanchez-Garcia M."/>
            <person name="Sanchez-Ramirez S."/>
            <person name="Szollosi G.J."/>
            <person name="Szarkandi J.G."/>
            <person name="Papp V."/>
            <person name="Albert L."/>
            <person name="Andreopoulos W."/>
            <person name="Angelini C."/>
            <person name="Antonin V."/>
            <person name="Barry K.W."/>
            <person name="Bougher N.L."/>
            <person name="Buchanan P."/>
            <person name="Buyck B."/>
            <person name="Bense V."/>
            <person name="Catcheside P."/>
            <person name="Chovatia M."/>
            <person name="Cooper J."/>
            <person name="Damon W."/>
            <person name="Desjardin D."/>
            <person name="Finy P."/>
            <person name="Geml J."/>
            <person name="Haridas S."/>
            <person name="Hughes K."/>
            <person name="Justo A."/>
            <person name="Karasinski D."/>
            <person name="Kautmanova I."/>
            <person name="Kiss B."/>
            <person name="Kocsube S."/>
            <person name="Kotiranta H."/>
            <person name="LaButti K.M."/>
            <person name="Lechner B.E."/>
            <person name="Liimatainen K."/>
            <person name="Lipzen A."/>
            <person name="Lukacs Z."/>
            <person name="Mihaltcheva S."/>
            <person name="Morgado L.N."/>
            <person name="Niskanen T."/>
            <person name="Noordeloos M.E."/>
            <person name="Ohm R.A."/>
            <person name="Ortiz-Santana B."/>
            <person name="Ovrebo C."/>
            <person name="Racz N."/>
            <person name="Riley R."/>
            <person name="Savchenko A."/>
            <person name="Shiryaev A."/>
            <person name="Soop K."/>
            <person name="Spirin V."/>
            <person name="Szebenyi C."/>
            <person name="Tomsovsky M."/>
            <person name="Tulloss R.E."/>
            <person name="Uehling J."/>
            <person name="Grigoriev I.V."/>
            <person name="Vagvolgyi C."/>
            <person name="Papp T."/>
            <person name="Martin F.M."/>
            <person name="Miettinen O."/>
            <person name="Hibbett D.S."/>
            <person name="Nagy L.G."/>
        </authorList>
    </citation>
    <scope>NUCLEOTIDE SEQUENCE [LARGE SCALE GENOMIC DNA]</scope>
    <source>
        <strain evidence="3 4">FP101781</strain>
    </source>
</reference>
<feature type="chain" id="PRO_5021286044" description="Phosphatidate phosphatase APP1 catalytic domain-containing protein" evidence="1">
    <location>
        <begin position="18"/>
        <end position="379"/>
    </location>
</feature>
<dbReference type="EMBL" id="QPFP01000014">
    <property type="protein sequence ID" value="TEB32657.1"/>
    <property type="molecule type" value="Genomic_DNA"/>
</dbReference>
<dbReference type="STRING" id="71717.A0A4Y7TEQ0"/>
<proteinExistence type="predicted"/>
<dbReference type="OrthoDB" id="414243at2759"/>
<feature type="domain" description="Phosphatidate phosphatase APP1 catalytic" evidence="2">
    <location>
        <begin position="179"/>
        <end position="335"/>
    </location>
</feature>
<evidence type="ECO:0000313" key="3">
    <source>
        <dbReference type="EMBL" id="TEB32657.1"/>
    </source>
</evidence>
<dbReference type="GO" id="GO:0030479">
    <property type="term" value="C:actin cortical patch"/>
    <property type="evidence" value="ECO:0007669"/>
    <property type="project" value="TreeGrafter"/>
</dbReference>
<dbReference type="PANTHER" id="PTHR28208">
    <property type="entry name" value="PHOSPHATIDATE PHOSPHATASE APP1"/>
    <property type="match status" value="1"/>
</dbReference>
<sequence>MKRFTLVTLAVALTASAVPTRYTTPAERGLLDSPGVLDNVLLFDAPAFPDPKNPANTIAQLQTYVSLRTPNLGLATGPIANLLESLGIDIGDSLTTLQDRVKLLASVGLPGKKVQINVPGCSQGGTLPSTSLSDLGLANAGISLGSCTTASQLEATVVPGALDTRKFTASIFPSANSGFGVISDIDDTVKVSNVLDTGALLKSTFLDEPKAVSGMPELYRALSQKLNSPQFVYITGSPYQFYPFLKNFIGTSYSATKGPIFTKNLTIANIPEAIKIFTDDQNTLEYKISMIDRLQTMYPAKKWVAIGDSTQKDPEAYAAAFKKHSDFISCIWIRQVDGADNAASRFTAAFAGVPAGKFRVFKDSEIAGLANIDVAGGSC</sequence>
<keyword evidence="4" id="KW-1185">Reference proteome</keyword>
<organism evidence="3 4">
    <name type="scientific">Coprinellus micaceus</name>
    <name type="common">Glistening ink-cap mushroom</name>
    <name type="synonym">Coprinus micaceus</name>
    <dbReference type="NCBI Taxonomy" id="71717"/>
    <lineage>
        <taxon>Eukaryota</taxon>
        <taxon>Fungi</taxon>
        <taxon>Dikarya</taxon>
        <taxon>Basidiomycota</taxon>
        <taxon>Agaricomycotina</taxon>
        <taxon>Agaricomycetes</taxon>
        <taxon>Agaricomycetidae</taxon>
        <taxon>Agaricales</taxon>
        <taxon>Agaricineae</taxon>
        <taxon>Psathyrellaceae</taxon>
        <taxon>Coprinellus</taxon>
    </lineage>
</organism>
<protein>
    <recommendedName>
        <fullName evidence="2">Phosphatidate phosphatase APP1 catalytic domain-containing protein</fullName>
    </recommendedName>
</protein>
<dbReference type="PANTHER" id="PTHR28208:SF1">
    <property type="entry name" value="FILAMENT ORGANIZATION PROTEIN APP1-LIKE, PUTATIVE (AFU_ORTHOLOGUE AFUA_1G06650)-RELATED"/>
    <property type="match status" value="1"/>
</dbReference>
<dbReference type="GO" id="GO:0008195">
    <property type="term" value="F:phosphatidate phosphatase activity"/>
    <property type="evidence" value="ECO:0007669"/>
    <property type="project" value="InterPro"/>
</dbReference>
<dbReference type="InterPro" id="IPR019236">
    <property type="entry name" value="APP1_cat"/>
</dbReference>
<evidence type="ECO:0000259" key="2">
    <source>
        <dbReference type="Pfam" id="PF09949"/>
    </source>
</evidence>
<comment type="caution">
    <text evidence="3">The sequence shown here is derived from an EMBL/GenBank/DDBJ whole genome shotgun (WGS) entry which is preliminary data.</text>
</comment>
<gene>
    <name evidence="3" type="ORF">FA13DRAFT_1627780</name>
</gene>
<feature type="signal peptide" evidence="1">
    <location>
        <begin position="1"/>
        <end position="17"/>
    </location>
</feature>
<evidence type="ECO:0000313" key="4">
    <source>
        <dbReference type="Proteomes" id="UP000298030"/>
    </source>
</evidence>
<keyword evidence="1" id="KW-0732">Signal</keyword>
<name>A0A4Y7TEQ0_COPMI</name>
<dbReference type="AlphaFoldDB" id="A0A4Y7TEQ0"/>
<dbReference type="Pfam" id="PF09949">
    <property type="entry name" value="APP1_cat"/>
    <property type="match status" value="1"/>
</dbReference>
<dbReference type="Proteomes" id="UP000298030">
    <property type="component" value="Unassembled WGS sequence"/>
</dbReference>
<dbReference type="InterPro" id="IPR052935">
    <property type="entry name" value="Mg2+_PAP"/>
</dbReference>
<evidence type="ECO:0000256" key="1">
    <source>
        <dbReference type="SAM" id="SignalP"/>
    </source>
</evidence>
<accession>A0A4Y7TEQ0</accession>